<feature type="binding site" evidence="4">
    <location>
        <begin position="256"/>
        <end position="257"/>
    </location>
    <ligand>
        <name>ATP</name>
        <dbReference type="ChEBI" id="CHEBI:30616"/>
    </ligand>
</feature>
<keyword evidence="2 4" id="KW-0658">Purine biosynthesis</keyword>
<dbReference type="Gene3D" id="3.30.470.20">
    <property type="entry name" value="ATP-grasp fold, B domain"/>
    <property type="match status" value="1"/>
</dbReference>
<dbReference type="PANTHER" id="PTHR11609">
    <property type="entry name" value="PURINE BIOSYNTHESIS PROTEIN 6/7, PUR6/7"/>
    <property type="match status" value="1"/>
</dbReference>
<comment type="pathway">
    <text evidence="4 5">Purine metabolism; IMP biosynthesis via de novo pathway; 5-amino-1-(5-phospho-D-ribosyl)imidazole-4-carboxylate from 5-amino-1-(5-phospho-D-ribosyl)imidazole (N5-CAIR route): step 1/2.</text>
</comment>
<feature type="binding site" evidence="4">
    <location>
        <position position="180"/>
    </location>
    <ligand>
        <name>ATP</name>
        <dbReference type="ChEBI" id="CHEBI:30616"/>
    </ligand>
</feature>
<dbReference type="InterPro" id="IPR005875">
    <property type="entry name" value="PurK"/>
</dbReference>
<evidence type="ECO:0000256" key="2">
    <source>
        <dbReference type="ARBA" id="ARBA00022755"/>
    </source>
</evidence>
<feature type="binding site" evidence="4">
    <location>
        <position position="142"/>
    </location>
    <ligand>
        <name>ATP</name>
        <dbReference type="ChEBI" id="CHEBI:30616"/>
    </ligand>
</feature>
<proteinExistence type="inferred from homology"/>
<comment type="function">
    <text evidence="5">Catalyzes the ATP-dependent conversion of 5-aminoimidazole ribonucleotide (AIR) and HCO(3)- to N5-carboxyaminoimidazole ribonucleotide (N5-CAIR).</text>
</comment>
<dbReference type="SUPFAM" id="SSF56059">
    <property type="entry name" value="Glutathione synthetase ATP-binding domain-like"/>
    <property type="match status" value="1"/>
</dbReference>
<dbReference type="InterPro" id="IPR040686">
    <property type="entry name" value="PurK_C"/>
</dbReference>
<comment type="subunit">
    <text evidence="4 5">Homodimer.</text>
</comment>
<dbReference type="NCBIfam" id="NF004679">
    <property type="entry name" value="PRK06019.1-5"/>
    <property type="match status" value="1"/>
</dbReference>
<evidence type="ECO:0000256" key="3">
    <source>
        <dbReference type="ARBA" id="ARBA00022840"/>
    </source>
</evidence>
<comment type="function">
    <text evidence="4">Catalyzes the ATP-dependent conversion of 5-aminoimidazole ribonucleotide (AIR) and HCO(3)(-) to N5-carboxyaminoimidazole ribonucleotide (N5-CAIR).</text>
</comment>
<protein>
    <recommendedName>
        <fullName evidence="4 5">N5-carboxyaminoimidazole ribonucleotide synthase</fullName>
        <shortName evidence="4 5">N5-CAIR synthase</shortName>
        <ecNumber evidence="4 5">6.3.4.18</ecNumber>
    </recommendedName>
    <alternativeName>
        <fullName evidence="4 5">5-(carboxyamino)imidazole ribonucleotide synthetase</fullName>
    </alternativeName>
</protein>
<feature type="binding site" evidence="4">
    <location>
        <position position="203"/>
    </location>
    <ligand>
        <name>ATP</name>
        <dbReference type="ChEBI" id="CHEBI:30616"/>
    </ligand>
</feature>
<evidence type="ECO:0000256" key="4">
    <source>
        <dbReference type="HAMAP-Rule" id="MF_01928"/>
    </source>
</evidence>
<dbReference type="InterPro" id="IPR016185">
    <property type="entry name" value="PreATP-grasp_dom_sf"/>
</dbReference>
<dbReference type="NCBIfam" id="NF004676">
    <property type="entry name" value="PRK06019.1-2"/>
    <property type="match status" value="1"/>
</dbReference>
<evidence type="ECO:0000256" key="5">
    <source>
        <dbReference type="RuleBase" id="RU361200"/>
    </source>
</evidence>
<comment type="caution">
    <text evidence="7">The sequence shown here is derived from an EMBL/GenBank/DDBJ whole genome shotgun (WGS) entry which is preliminary data.</text>
</comment>
<dbReference type="GO" id="GO:0034028">
    <property type="term" value="F:5-(carboxyamino)imidazole ribonucleotide synthase activity"/>
    <property type="evidence" value="ECO:0007669"/>
    <property type="project" value="UniProtKB-EC"/>
</dbReference>
<dbReference type="RefSeq" id="WP_260276283.1">
    <property type="nucleotide sequence ID" value="NZ_JANAVZ010000003.1"/>
</dbReference>
<evidence type="ECO:0000256" key="1">
    <source>
        <dbReference type="ARBA" id="ARBA00022741"/>
    </source>
</evidence>
<feature type="binding site" evidence="4">
    <location>
        <position position="102"/>
    </location>
    <ligand>
        <name>ATP</name>
        <dbReference type="ChEBI" id="CHEBI:30616"/>
    </ligand>
</feature>
<dbReference type="HAMAP" id="MF_01928">
    <property type="entry name" value="PurK"/>
    <property type="match status" value="1"/>
</dbReference>
<keyword evidence="1 4" id="KW-0547">Nucleotide-binding</keyword>
<keyword evidence="3 4" id="KW-0067">ATP-binding</keyword>
<dbReference type="Proteomes" id="UP001320702">
    <property type="component" value="Unassembled WGS sequence"/>
</dbReference>
<evidence type="ECO:0000259" key="6">
    <source>
        <dbReference type="PROSITE" id="PS50975"/>
    </source>
</evidence>
<dbReference type="PANTHER" id="PTHR11609:SF5">
    <property type="entry name" value="PHOSPHORIBOSYLAMINOIMIDAZOLE CARBOXYLASE"/>
    <property type="match status" value="1"/>
</dbReference>
<dbReference type="EC" id="6.3.4.18" evidence="4 5"/>
<evidence type="ECO:0000313" key="7">
    <source>
        <dbReference type="EMBL" id="MCT4332374.1"/>
    </source>
</evidence>
<dbReference type="NCBIfam" id="TIGR01161">
    <property type="entry name" value="purK"/>
    <property type="match status" value="1"/>
</dbReference>
<keyword evidence="4 5" id="KW-0436">Ligase</keyword>
<dbReference type="SUPFAM" id="SSF51246">
    <property type="entry name" value="Rudiment single hybrid motif"/>
    <property type="match status" value="1"/>
</dbReference>
<name>A0ABT2K911_9RHOB</name>
<dbReference type="Pfam" id="PF17769">
    <property type="entry name" value="PurK_C"/>
    <property type="match status" value="1"/>
</dbReference>
<dbReference type="PROSITE" id="PS50975">
    <property type="entry name" value="ATP_GRASP"/>
    <property type="match status" value="1"/>
</dbReference>
<dbReference type="InterPro" id="IPR054350">
    <property type="entry name" value="PurT/PurK_preATP-grasp"/>
</dbReference>
<comment type="similarity">
    <text evidence="4 5">Belongs to the PurK/PurT family.</text>
</comment>
<comment type="catalytic activity">
    <reaction evidence="4 5">
        <text>5-amino-1-(5-phospho-beta-D-ribosyl)imidazole + hydrogencarbonate + ATP = 5-carboxyamino-1-(5-phospho-D-ribosyl)imidazole + ADP + phosphate + 2 H(+)</text>
        <dbReference type="Rhea" id="RHEA:19317"/>
        <dbReference type="ChEBI" id="CHEBI:15378"/>
        <dbReference type="ChEBI" id="CHEBI:17544"/>
        <dbReference type="ChEBI" id="CHEBI:30616"/>
        <dbReference type="ChEBI" id="CHEBI:43474"/>
        <dbReference type="ChEBI" id="CHEBI:58730"/>
        <dbReference type="ChEBI" id="CHEBI:137981"/>
        <dbReference type="ChEBI" id="CHEBI:456216"/>
        <dbReference type="EC" id="6.3.4.18"/>
    </reaction>
</comment>
<feature type="domain" description="ATP-grasp" evidence="6">
    <location>
        <begin position="106"/>
        <end position="286"/>
    </location>
</feature>
<feature type="binding site" evidence="4">
    <location>
        <begin position="172"/>
        <end position="175"/>
    </location>
    <ligand>
        <name>ATP</name>
        <dbReference type="ChEBI" id="CHEBI:30616"/>
    </ligand>
</feature>
<organism evidence="7 8">
    <name type="scientific">Paracoccus maritimus</name>
    <dbReference type="NCBI Taxonomy" id="2933292"/>
    <lineage>
        <taxon>Bacteria</taxon>
        <taxon>Pseudomonadati</taxon>
        <taxon>Pseudomonadota</taxon>
        <taxon>Alphaproteobacteria</taxon>
        <taxon>Rhodobacterales</taxon>
        <taxon>Paracoccaceae</taxon>
        <taxon>Paracoccus</taxon>
    </lineage>
</organism>
<dbReference type="InterPro" id="IPR013815">
    <property type="entry name" value="ATP_grasp_subdomain_1"/>
</dbReference>
<dbReference type="Gene3D" id="3.40.50.20">
    <property type="match status" value="1"/>
</dbReference>
<feature type="binding site" evidence="4">
    <location>
        <begin position="147"/>
        <end position="153"/>
    </location>
    <ligand>
        <name>ATP</name>
        <dbReference type="ChEBI" id="CHEBI:30616"/>
    </ligand>
</feature>
<dbReference type="Pfam" id="PF02222">
    <property type="entry name" value="ATP-grasp"/>
    <property type="match status" value="1"/>
</dbReference>
<dbReference type="InterPro" id="IPR011761">
    <property type="entry name" value="ATP-grasp"/>
</dbReference>
<dbReference type="EMBL" id="JANAVZ010000003">
    <property type="protein sequence ID" value="MCT4332374.1"/>
    <property type="molecule type" value="Genomic_DNA"/>
</dbReference>
<dbReference type="Pfam" id="PF22660">
    <property type="entry name" value="RS_preATP-grasp-like"/>
    <property type="match status" value="1"/>
</dbReference>
<evidence type="ECO:0000313" key="8">
    <source>
        <dbReference type="Proteomes" id="UP001320702"/>
    </source>
</evidence>
<keyword evidence="8" id="KW-1185">Reference proteome</keyword>
<sequence length="345" mass="36531">MTEVRTIGILGGGQLGRMLSVAASRLGLRCHVYEPGAAPAGDVAHRLTTAPYEDSAALRAFAESVDVITYEFENVPTSALDLLESICPIRPNRRALAVSQDRLTEKTFLNEIGLATAPFVDVPGKGDLAEAVARIGTPSILKTRRMGYDGKGQVRITDPAQADWTGAPSVLEGFVEFSAEISVIIARGADGQVSAFDPGLNVHQGGILRTTTVPCGLPANVTTDAVLIAARIANALDYVGVMGVELFVTPAGMIVNEIAPRVHNSGHWTQAGCAVDQFEQHVRAVAGLPLGDGKRYADVVMENLIGDDIDRVPDLLATPRAQLHLYGKGDARPGRKMGHVNRIAG</sequence>
<gene>
    <name evidence="4 5" type="primary">purK</name>
    <name evidence="7" type="ORF">MU516_05780</name>
</gene>
<dbReference type="SUPFAM" id="SSF52440">
    <property type="entry name" value="PreATP-grasp domain"/>
    <property type="match status" value="1"/>
</dbReference>
<accession>A0ABT2K911</accession>
<dbReference type="InterPro" id="IPR011054">
    <property type="entry name" value="Rudment_hybrid_motif"/>
</dbReference>
<dbReference type="Gene3D" id="3.30.1490.20">
    <property type="entry name" value="ATP-grasp fold, A domain"/>
    <property type="match status" value="1"/>
</dbReference>
<dbReference type="InterPro" id="IPR003135">
    <property type="entry name" value="ATP-grasp_carboxylate-amine"/>
</dbReference>
<reference evidence="7 8" key="1">
    <citation type="submission" date="2022-04" db="EMBL/GenBank/DDBJ databases">
        <title>Paracoccus sp. YLB-12 draft genome sequence.</title>
        <authorList>
            <person name="Yu L."/>
        </authorList>
    </citation>
    <scope>NUCLEOTIDE SEQUENCE [LARGE SCALE GENOMIC DNA]</scope>
    <source>
        <strain evidence="7 8">YLB-12</strain>
    </source>
</reference>